<name>A0ABP8I7Q0_9BACT</name>
<gene>
    <name evidence="1" type="ORF">GCM10023185_13120</name>
</gene>
<protein>
    <submittedName>
        <fullName evidence="1">Uncharacterized protein</fullName>
    </submittedName>
</protein>
<keyword evidence="2" id="KW-1185">Reference proteome</keyword>
<comment type="caution">
    <text evidence="1">The sequence shown here is derived from an EMBL/GenBank/DDBJ whole genome shotgun (WGS) entry which is preliminary data.</text>
</comment>
<dbReference type="RefSeq" id="WP_345234989.1">
    <property type="nucleotide sequence ID" value="NZ_BAABGZ010000013.1"/>
</dbReference>
<dbReference type="Proteomes" id="UP001501153">
    <property type="component" value="Unassembled WGS sequence"/>
</dbReference>
<evidence type="ECO:0000313" key="1">
    <source>
        <dbReference type="EMBL" id="GAA4352966.1"/>
    </source>
</evidence>
<reference evidence="2" key="1">
    <citation type="journal article" date="2019" name="Int. J. Syst. Evol. Microbiol.">
        <title>The Global Catalogue of Microorganisms (GCM) 10K type strain sequencing project: providing services to taxonomists for standard genome sequencing and annotation.</title>
        <authorList>
            <consortium name="The Broad Institute Genomics Platform"/>
            <consortium name="The Broad Institute Genome Sequencing Center for Infectious Disease"/>
            <person name="Wu L."/>
            <person name="Ma J."/>
        </authorList>
    </citation>
    <scope>NUCLEOTIDE SEQUENCE [LARGE SCALE GENOMIC DNA]</scope>
    <source>
        <strain evidence="2">JCM 17923</strain>
    </source>
</reference>
<organism evidence="1 2">
    <name type="scientific">Hymenobacter saemangeumensis</name>
    <dbReference type="NCBI Taxonomy" id="1084522"/>
    <lineage>
        <taxon>Bacteria</taxon>
        <taxon>Pseudomonadati</taxon>
        <taxon>Bacteroidota</taxon>
        <taxon>Cytophagia</taxon>
        <taxon>Cytophagales</taxon>
        <taxon>Hymenobacteraceae</taxon>
        <taxon>Hymenobacter</taxon>
    </lineage>
</organism>
<evidence type="ECO:0000313" key="2">
    <source>
        <dbReference type="Proteomes" id="UP001501153"/>
    </source>
</evidence>
<proteinExistence type="predicted"/>
<sequence>MHTSPRTANAILLAERYHRAILRLPDPVTPEPEGPFENEEERYWYNLLNSVRQLDFTPPKQDRPFGFSLWPIVDGDPMSGYGVETKSVNAGGYFLDAIQFEPLQGALSGETELCIIDAPGGSIGSIIYAAEYNNQSLSLTYHDPVNGLHYTIESKFKVAINLP</sequence>
<dbReference type="EMBL" id="BAABGZ010000013">
    <property type="protein sequence ID" value="GAA4352966.1"/>
    <property type="molecule type" value="Genomic_DNA"/>
</dbReference>
<accession>A0ABP8I7Q0</accession>